<dbReference type="InterPro" id="IPR050187">
    <property type="entry name" value="Lipid_Phosphate_FormReg"/>
</dbReference>
<keyword evidence="5 10" id="KW-0418">Kinase</keyword>
<gene>
    <name evidence="10" type="ORF">KTH90_02210</name>
</gene>
<evidence type="ECO:0000256" key="8">
    <source>
        <dbReference type="ARBA" id="ARBA00023264"/>
    </source>
</evidence>
<evidence type="ECO:0000313" key="10">
    <source>
        <dbReference type="EMBL" id="MBU9724820.1"/>
    </source>
</evidence>
<dbReference type="InterPro" id="IPR017438">
    <property type="entry name" value="ATP-NAD_kinase_N"/>
</dbReference>
<dbReference type="InterPro" id="IPR016064">
    <property type="entry name" value="NAD/diacylglycerol_kinase_sf"/>
</dbReference>
<sequence>MMYYFIVNPKARSNRGMRIWDVVEKELKKEQVSYEVYFTEYPHHATDLARVVTEGGDYLTLVAIGGDGTVNEVLNGVVRLEQITFGYIPAGSSNDFIRDLHLPVNPVEALHNILHPKYYKNIHLGQIIYADTRRRFAVSSGIGFDAAICHEALKSRLKNFLNRIKLGKLTYMGIAFHQIVLCKPELLTLHIDGCKTFQFPRTLFLAAMNCSYEGGGYRFCPKASPEREALDFCIVHGLHKWEVPIPLLAAKKGHHTRFKGVDTLRCRKARIHVDTPLAVHIDGESCGFQTDLDIECSKETLRIIAGC</sequence>
<dbReference type="InterPro" id="IPR001206">
    <property type="entry name" value="Diacylglycerol_kinase_cat_dom"/>
</dbReference>
<comment type="cofactor">
    <cofactor evidence="1">
        <name>Mg(2+)</name>
        <dbReference type="ChEBI" id="CHEBI:18420"/>
    </cofactor>
</comment>
<keyword evidence="7" id="KW-0444">Lipid biosynthesis</keyword>
<keyword evidence="3" id="KW-0808">Transferase</keyword>
<reference evidence="10 11" key="1">
    <citation type="submission" date="2021-06" db="EMBL/GenBank/DDBJ databases">
        <title>Description of novel taxa of the family Lachnospiraceae.</title>
        <authorList>
            <person name="Chaplin A.V."/>
            <person name="Sokolova S.R."/>
            <person name="Pikina A.P."/>
            <person name="Korzhanova M."/>
            <person name="Belova V."/>
            <person name="Korostin D."/>
            <person name="Efimov B.A."/>
        </authorList>
    </citation>
    <scope>NUCLEOTIDE SEQUENCE [LARGE SCALE GENOMIC DNA]</scope>
    <source>
        <strain evidence="10 11">ASD4241</strain>
    </source>
</reference>
<proteinExistence type="inferred from homology"/>
<name>A0ABS6K2T1_9FIRM</name>
<evidence type="ECO:0000256" key="2">
    <source>
        <dbReference type="ARBA" id="ARBA00005983"/>
    </source>
</evidence>
<dbReference type="InterPro" id="IPR045540">
    <property type="entry name" value="YegS/DAGK_C"/>
</dbReference>
<keyword evidence="7" id="KW-0443">Lipid metabolism</keyword>
<dbReference type="SUPFAM" id="SSF111331">
    <property type="entry name" value="NAD kinase/diacylglycerol kinase-like"/>
    <property type="match status" value="1"/>
</dbReference>
<dbReference type="PROSITE" id="PS50146">
    <property type="entry name" value="DAGK"/>
    <property type="match status" value="1"/>
</dbReference>
<keyword evidence="7" id="KW-0594">Phospholipid biosynthesis</keyword>
<dbReference type="PANTHER" id="PTHR12358">
    <property type="entry name" value="SPHINGOSINE KINASE"/>
    <property type="match status" value="1"/>
</dbReference>
<keyword evidence="6" id="KW-0067">ATP-binding</keyword>
<dbReference type="PANTHER" id="PTHR12358:SF54">
    <property type="entry name" value="SPHINGOSINE KINASE RELATED PROTEIN"/>
    <property type="match status" value="1"/>
</dbReference>
<dbReference type="Gene3D" id="3.40.50.10330">
    <property type="entry name" value="Probable inorganic polyphosphate/atp-NAD kinase, domain 1"/>
    <property type="match status" value="1"/>
</dbReference>
<keyword evidence="8" id="KW-1208">Phospholipid metabolism</keyword>
<evidence type="ECO:0000256" key="7">
    <source>
        <dbReference type="ARBA" id="ARBA00023209"/>
    </source>
</evidence>
<dbReference type="Pfam" id="PF19279">
    <property type="entry name" value="YegS_C"/>
    <property type="match status" value="1"/>
</dbReference>
<feature type="domain" description="DAGKc" evidence="9">
    <location>
        <begin position="1"/>
        <end position="131"/>
    </location>
</feature>
<evidence type="ECO:0000256" key="6">
    <source>
        <dbReference type="ARBA" id="ARBA00022840"/>
    </source>
</evidence>
<dbReference type="EMBL" id="JAHQCX010000001">
    <property type="protein sequence ID" value="MBU9724820.1"/>
    <property type="molecule type" value="Genomic_DNA"/>
</dbReference>
<keyword evidence="4" id="KW-0547">Nucleotide-binding</keyword>
<dbReference type="Gene3D" id="2.60.200.40">
    <property type="match status" value="1"/>
</dbReference>
<organism evidence="10 11">
    <name type="scientific">Diplocloster modestus</name>
    <dbReference type="NCBI Taxonomy" id="2850322"/>
    <lineage>
        <taxon>Bacteria</taxon>
        <taxon>Bacillati</taxon>
        <taxon>Bacillota</taxon>
        <taxon>Clostridia</taxon>
        <taxon>Lachnospirales</taxon>
        <taxon>Lachnospiraceae</taxon>
        <taxon>Diplocloster</taxon>
    </lineage>
</organism>
<dbReference type="SMART" id="SM00046">
    <property type="entry name" value="DAGKc"/>
    <property type="match status" value="1"/>
</dbReference>
<dbReference type="Proteomes" id="UP001314681">
    <property type="component" value="Unassembled WGS sequence"/>
</dbReference>
<dbReference type="Pfam" id="PF00781">
    <property type="entry name" value="DAGK_cat"/>
    <property type="match status" value="1"/>
</dbReference>
<evidence type="ECO:0000256" key="1">
    <source>
        <dbReference type="ARBA" id="ARBA00001946"/>
    </source>
</evidence>
<keyword evidence="11" id="KW-1185">Reference proteome</keyword>
<evidence type="ECO:0000256" key="5">
    <source>
        <dbReference type="ARBA" id="ARBA00022777"/>
    </source>
</evidence>
<evidence type="ECO:0000259" key="9">
    <source>
        <dbReference type="PROSITE" id="PS50146"/>
    </source>
</evidence>
<dbReference type="NCBIfam" id="TIGR00147">
    <property type="entry name" value="YegS/Rv2252/BmrU family lipid kinase"/>
    <property type="match status" value="1"/>
</dbReference>
<evidence type="ECO:0000313" key="11">
    <source>
        <dbReference type="Proteomes" id="UP001314681"/>
    </source>
</evidence>
<dbReference type="GO" id="GO:0016301">
    <property type="term" value="F:kinase activity"/>
    <property type="evidence" value="ECO:0007669"/>
    <property type="project" value="UniProtKB-KW"/>
</dbReference>
<protein>
    <submittedName>
        <fullName evidence="10">Diacylglycerol kinase family lipid kinase</fullName>
    </submittedName>
</protein>
<evidence type="ECO:0000256" key="3">
    <source>
        <dbReference type="ARBA" id="ARBA00022679"/>
    </source>
</evidence>
<dbReference type="InterPro" id="IPR005218">
    <property type="entry name" value="Diacylglycerol/lipid_kinase"/>
</dbReference>
<comment type="similarity">
    <text evidence="2">Belongs to the diacylglycerol/lipid kinase family.</text>
</comment>
<dbReference type="RefSeq" id="WP_158352669.1">
    <property type="nucleotide sequence ID" value="NZ_JAHQCX010000001.1"/>
</dbReference>
<accession>A0ABS6K2T1</accession>
<evidence type="ECO:0000256" key="4">
    <source>
        <dbReference type="ARBA" id="ARBA00022741"/>
    </source>
</evidence>
<comment type="caution">
    <text evidence="10">The sequence shown here is derived from an EMBL/GenBank/DDBJ whole genome shotgun (WGS) entry which is preliminary data.</text>
</comment>